<keyword evidence="3" id="KW-1185">Reference proteome</keyword>
<evidence type="ECO:0000313" key="2">
    <source>
        <dbReference type="EMBL" id="MBB5714545.1"/>
    </source>
</evidence>
<keyword evidence="1" id="KW-0472">Membrane</keyword>
<feature type="transmembrane region" description="Helical" evidence="1">
    <location>
        <begin position="24"/>
        <end position="42"/>
    </location>
</feature>
<keyword evidence="1" id="KW-1133">Transmembrane helix</keyword>
<gene>
    <name evidence="2" type="ORF">FHS94_001381</name>
</gene>
<comment type="caution">
    <text evidence="2">The sequence shown here is derived from an EMBL/GenBank/DDBJ whole genome shotgun (WGS) entry which is preliminary data.</text>
</comment>
<dbReference type="Proteomes" id="UP000546200">
    <property type="component" value="Unassembled WGS sequence"/>
</dbReference>
<organism evidence="2 3">
    <name type="scientific">Sphingomonas aerophila</name>
    <dbReference type="NCBI Taxonomy" id="1344948"/>
    <lineage>
        <taxon>Bacteria</taxon>
        <taxon>Pseudomonadati</taxon>
        <taxon>Pseudomonadota</taxon>
        <taxon>Alphaproteobacteria</taxon>
        <taxon>Sphingomonadales</taxon>
        <taxon>Sphingomonadaceae</taxon>
        <taxon>Sphingomonas</taxon>
    </lineage>
</organism>
<evidence type="ECO:0000313" key="3">
    <source>
        <dbReference type="Proteomes" id="UP000546200"/>
    </source>
</evidence>
<keyword evidence="1" id="KW-0812">Transmembrane</keyword>
<sequence length="45" mass="4865">MTTQQDGLIETFDARARRRQDRRAFFTAALGAAAVGSAFVYADAA</sequence>
<reference evidence="2 3" key="1">
    <citation type="submission" date="2020-08" db="EMBL/GenBank/DDBJ databases">
        <title>Genomic Encyclopedia of Type Strains, Phase IV (KMG-IV): sequencing the most valuable type-strain genomes for metagenomic binning, comparative biology and taxonomic classification.</title>
        <authorList>
            <person name="Goeker M."/>
        </authorList>
    </citation>
    <scope>NUCLEOTIDE SEQUENCE [LARGE SCALE GENOMIC DNA]</scope>
    <source>
        <strain evidence="2 3">DSM 100044</strain>
    </source>
</reference>
<dbReference type="AlphaFoldDB" id="A0A7W9ETW3"/>
<accession>A0A7W9ETW3</accession>
<name>A0A7W9ETW3_9SPHN</name>
<proteinExistence type="predicted"/>
<evidence type="ECO:0000256" key="1">
    <source>
        <dbReference type="SAM" id="Phobius"/>
    </source>
</evidence>
<feature type="non-terminal residue" evidence="2">
    <location>
        <position position="45"/>
    </location>
</feature>
<dbReference type="EMBL" id="JACIJK010000004">
    <property type="protein sequence ID" value="MBB5714545.1"/>
    <property type="molecule type" value="Genomic_DNA"/>
</dbReference>
<protein>
    <submittedName>
        <fullName evidence="2">Uncharacterized protein</fullName>
    </submittedName>
</protein>